<sequence length="75" mass="8703">MDSSDLQTTNSTESLSSDISDISPMIIPCDRDIFLSTYRRQRFSLTDPIMYYIAKNPKNSKIYQKMVQSCKYFSS</sequence>
<evidence type="ECO:0000313" key="1">
    <source>
        <dbReference type="Proteomes" id="UP000887577"/>
    </source>
</evidence>
<proteinExistence type="predicted"/>
<keyword evidence="1" id="KW-1185">Reference proteome</keyword>
<reference evidence="2" key="1">
    <citation type="submission" date="2022-11" db="UniProtKB">
        <authorList>
            <consortium name="WormBaseParasite"/>
        </authorList>
    </citation>
    <scope>IDENTIFICATION</scope>
</reference>
<dbReference type="Proteomes" id="UP000887577">
    <property type="component" value="Unplaced"/>
</dbReference>
<protein>
    <submittedName>
        <fullName evidence="2">Uncharacterized protein</fullName>
    </submittedName>
</protein>
<dbReference type="AlphaFoldDB" id="A0A914XZB8"/>
<dbReference type="WBParaSite" id="PSU_v2.g12553.t1">
    <property type="protein sequence ID" value="PSU_v2.g12553.t1"/>
    <property type="gene ID" value="PSU_v2.g12553"/>
</dbReference>
<evidence type="ECO:0000313" key="2">
    <source>
        <dbReference type="WBParaSite" id="PSU_v2.g12553.t1"/>
    </source>
</evidence>
<name>A0A914XZB8_9BILA</name>
<accession>A0A914XZB8</accession>
<organism evidence="1 2">
    <name type="scientific">Panagrolaimus superbus</name>
    <dbReference type="NCBI Taxonomy" id="310955"/>
    <lineage>
        <taxon>Eukaryota</taxon>
        <taxon>Metazoa</taxon>
        <taxon>Ecdysozoa</taxon>
        <taxon>Nematoda</taxon>
        <taxon>Chromadorea</taxon>
        <taxon>Rhabditida</taxon>
        <taxon>Tylenchina</taxon>
        <taxon>Panagrolaimomorpha</taxon>
        <taxon>Panagrolaimoidea</taxon>
        <taxon>Panagrolaimidae</taxon>
        <taxon>Panagrolaimus</taxon>
    </lineage>
</organism>